<gene>
    <name evidence="2" type="ORF">V6N12_070230</name>
</gene>
<sequence length="106" mass="11671">MVCHPRQLRPSYAGRSLPNADKHGDGLKISQAISLSLFLEENDLGDKETAQYDGRAFERVKGEAKQHGTEEGSSTRTEEDMKGSSMNLWSNAASDRPTPQGLTCFK</sequence>
<evidence type="ECO:0000313" key="2">
    <source>
        <dbReference type="EMBL" id="KAK8579934.1"/>
    </source>
</evidence>
<dbReference type="Proteomes" id="UP001472677">
    <property type="component" value="Unassembled WGS sequence"/>
</dbReference>
<feature type="region of interest" description="Disordered" evidence="1">
    <location>
        <begin position="1"/>
        <end position="25"/>
    </location>
</feature>
<evidence type="ECO:0000313" key="3">
    <source>
        <dbReference type="Proteomes" id="UP001472677"/>
    </source>
</evidence>
<evidence type="ECO:0000256" key="1">
    <source>
        <dbReference type="SAM" id="MobiDB-lite"/>
    </source>
</evidence>
<feature type="region of interest" description="Disordered" evidence="1">
    <location>
        <begin position="59"/>
        <end position="106"/>
    </location>
</feature>
<name>A0ABR2FG65_9ROSI</name>
<comment type="caution">
    <text evidence="2">The sequence shown here is derived from an EMBL/GenBank/DDBJ whole genome shotgun (WGS) entry which is preliminary data.</text>
</comment>
<feature type="compositionally biased region" description="Polar residues" evidence="1">
    <location>
        <begin position="84"/>
        <end position="93"/>
    </location>
</feature>
<keyword evidence="3" id="KW-1185">Reference proteome</keyword>
<accession>A0ABR2FG65</accession>
<reference evidence="2 3" key="1">
    <citation type="journal article" date="2024" name="G3 (Bethesda)">
        <title>Genome assembly of Hibiscus sabdariffa L. provides insights into metabolisms of medicinal natural products.</title>
        <authorList>
            <person name="Kim T."/>
        </authorList>
    </citation>
    <scope>NUCLEOTIDE SEQUENCE [LARGE SCALE GENOMIC DNA]</scope>
    <source>
        <strain evidence="2">TK-2024</strain>
        <tissue evidence="2">Old leaves</tissue>
    </source>
</reference>
<feature type="compositionally biased region" description="Basic and acidic residues" evidence="1">
    <location>
        <begin position="59"/>
        <end position="70"/>
    </location>
</feature>
<organism evidence="2 3">
    <name type="scientific">Hibiscus sabdariffa</name>
    <name type="common">roselle</name>
    <dbReference type="NCBI Taxonomy" id="183260"/>
    <lineage>
        <taxon>Eukaryota</taxon>
        <taxon>Viridiplantae</taxon>
        <taxon>Streptophyta</taxon>
        <taxon>Embryophyta</taxon>
        <taxon>Tracheophyta</taxon>
        <taxon>Spermatophyta</taxon>
        <taxon>Magnoliopsida</taxon>
        <taxon>eudicotyledons</taxon>
        <taxon>Gunneridae</taxon>
        <taxon>Pentapetalae</taxon>
        <taxon>rosids</taxon>
        <taxon>malvids</taxon>
        <taxon>Malvales</taxon>
        <taxon>Malvaceae</taxon>
        <taxon>Malvoideae</taxon>
        <taxon>Hibiscus</taxon>
    </lineage>
</organism>
<protein>
    <submittedName>
        <fullName evidence="2">Uncharacterized protein</fullName>
    </submittedName>
</protein>
<proteinExistence type="predicted"/>
<dbReference type="EMBL" id="JBBPBM010000006">
    <property type="protein sequence ID" value="KAK8579934.1"/>
    <property type="molecule type" value="Genomic_DNA"/>
</dbReference>